<evidence type="ECO:0000259" key="12">
    <source>
        <dbReference type="Pfam" id="PF05134"/>
    </source>
</evidence>
<gene>
    <name evidence="14" type="ORF">EF096_15485</name>
</gene>
<evidence type="ECO:0000256" key="4">
    <source>
        <dbReference type="ARBA" id="ARBA00022475"/>
    </source>
</evidence>
<dbReference type="EMBL" id="RKKU01000023">
    <property type="protein sequence ID" value="ROZ82310.1"/>
    <property type="molecule type" value="Genomic_DNA"/>
</dbReference>
<sequence>MRPTAKWSCENKRLVSHDNNWIRQSMLIVLLPEQPLLADDADPALYWWRCDRDGSQLDNGLDGLGALRQRFGNERIRALAPASSVNLFRVRLPTQRAAAARAALPYALEELVSQELDELHIVMGPRRADGQTSAAVVSHTPMQSWLERFRQAGWRLEGLLPQATLHTDESAQQALLVAASPWPQQTEQVLVLSATEEPVLLDRSLAGIWITRRLAALEAGAQQLGLSGLTLAELNLSLPETVQITQLPVSDRLAPALHQAVRNQPPFNLLCGTYAVSMAAPPWRKLRPLMIASGVSLLLALGWLAGEHMILSQERDSLRADIDRLFDRGMPNSRRSDPVMQFRQTLQGGAQISSDSGMGPLLHAFFTVLAEHPNAEVVKIRGNQDSTEIELRVASFSDLEAIRAELSALPGISENLEGADSENDGVSARVKVQRSGS</sequence>
<accession>A0ABX9XEX1</accession>
<comment type="caution">
    <text evidence="14">The sequence shown here is derived from an EMBL/GenBank/DDBJ whole genome shotgun (WGS) entry which is preliminary data.</text>
</comment>
<dbReference type="Gene3D" id="3.30.420.380">
    <property type="match status" value="1"/>
</dbReference>
<organism evidence="14 15">
    <name type="scientific">Pseudomonas neustonica</name>
    <dbReference type="NCBI Taxonomy" id="2487346"/>
    <lineage>
        <taxon>Bacteria</taxon>
        <taxon>Pseudomonadati</taxon>
        <taxon>Pseudomonadota</taxon>
        <taxon>Gammaproteobacteria</taxon>
        <taxon>Pseudomonadales</taxon>
        <taxon>Pseudomonadaceae</taxon>
        <taxon>Pseudomonas</taxon>
    </lineage>
</organism>
<proteinExistence type="inferred from homology"/>
<dbReference type="SUPFAM" id="SSF53067">
    <property type="entry name" value="Actin-like ATPase domain"/>
    <property type="match status" value="1"/>
</dbReference>
<evidence type="ECO:0000256" key="6">
    <source>
        <dbReference type="ARBA" id="ARBA00022692"/>
    </source>
</evidence>
<evidence type="ECO:0000313" key="14">
    <source>
        <dbReference type="EMBL" id="ROZ82310.1"/>
    </source>
</evidence>
<keyword evidence="8" id="KW-1133">Transmembrane helix</keyword>
<evidence type="ECO:0000256" key="8">
    <source>
        <dbReference type="ARBA" id="ARBA00022989"/>
    </source>
</evidence>
<feature type="region of interest" description="Disordered" evidence="11">
    <location>
        <begin position="415"/>
        <end position="437"/>
    </location>
</feature>
<evidence type="ECO:0000256" key="7">
    <source>
        <dbReference type="ARBA" id="ARBA00022927"/>
    </source>
</evidence>
<evidence type="ECO:0000256" key="1">
    <source>
        <dbReference type="ARBA" id="ARBA00004377"/>
    </source>
</evidence>
<dbReference type="InterPro" id="IPR024230">
    <property type="entry name" value="GspL_cyto_dom"/>
</dbReference>
<keyword evidence="9" id="KW-0472">Membrane</keyword>
<keyword evidence="5" id="KW-0997">Cell inner membrane</keyword>
<evidence type="ECO:0000256" key="5">
    <source>
        <dbReference type="ARBA" id="ARBA00022519"/>
    </source>
</evidence>
<keyword evidence="7 10" id="KW-0653">Protein transport</keyword>
<evidence type="ECO:0000256" key="10">
    <source>
        <dbReference type="PIRNR" id="PIRNR015761"/>
    </source>
</evidence>
<keyword evidence="15" id="KW-1185">Reference proteome</keyword>
<dbReference type="Pfam" id="PF12693">
    <property type="entry name" value="GspL_C"/>
    <property type="match status" value="1"/>
</dbReference>
<dbReference type="InterPro" id="IPR043129">
    <property type="entry name" value="ATPase_NBD"/>
</dbReference>
<evidence type="ECO:0000256" key="9">
    <source>
        <dbReference type="ARBA" id="ARBA00023136"/>
    </source>
</evidence>
<keyword evidence="6" id="KW-0812">Transmembrane</keyword>
<evidence type="ECO:0000259" key="13">
    <source>
        <dbReference type="Pfam" id="PF12693"/>
    </source>
</evidence>
<dbReference type="InterPro" id="IPR007812">
    <property type="entry name" value="T2SS_protein-GspL"/>
</dbReference>
<feature type="domain" description="GspL periplasmic" evidence="13">
    <location>
        <begin position="283"/>
        <end position="434"/>
    </location>
</feature>
<evidence type="ECO:0000256" key="2">
    <source>
        <dbReference type="ARBA" id="ARBA00005318"/>
    </source>
</evidence>
<feature type="domain" description="GspL cytoplasmic actin-ATPase-like" evidence="12">
    <location>
        <begin position="63"/>
        <end position="182"/>
    </location>
</feature>
<name>A0ABX9XEX1_9PSED</name>
<comment type="similarity">
    <text evidence="2 10">Belongs to the GSP L family.</text>
</comment>
<dbReference type="Pfam" id="PF05134">
    <property type="entry name" value="T2SSL"/>
    <property type="match status" value="1"/>
</dbReference>
<dbReference type="NCBIfam" id="TIGR01709">
    <property type="entry name" value="typeII_sec_gspL"/>
    <property type="match status" value="1"/>
</dbReference>
<reference evidence="14 15" key="1">
    <citation type="submission" date="2018-11" db="EMBL/GenBank/DDBJ databases">
        <authorList>
            <person name="Jang G.I."/>
            <person name="Hwang C.Y."/>
        </authorList>
    </citation>
    <scope>NUCLEOTIDE SEQUENCE [LARGE SCALE GENOMIC DNA]</scope>
    <source>
        <strain evidence="14 15">SSM26</strain>
    </source>
</reference>
<evidence type="ECO:0000256" key="11">
    <source>
        <dbReference type="SAM" id="MobiDB-lite"/>
    </source>
</evidence>
<dbReference type="CDD" id="cd24017">
    <property type="entry name" value="ASKHA_T2SSL_N"/>
    <property type="match status" value="1"/>
</dbReference>
<dbReference type="PIRSF" id="PIRSF015761">
    <property type="entry name" value="Protein_L"/>
    <property type="match status" value="1"/>
</dbReference>
<evidence type="ECO:0000256" key="3">
    <source>
        <dbReference type="ARBA" id="ARBA00022448"/>
    </source>
</evidence>
<dbReference type="InterPro" id="IPR025691">
    <property type="entry name" value="GspL_pp_dom"/>
</dbReference>
<keyword evidence="3 10" id="KW-0813">Transport</keyword>
<dbReference type="Proteomes" id="UP000275199">
    <property type="component" value="Unassembled WGS sequence"/>
</dbReference>
<protein>
    <recommendedName>
        <fullName evidence="10">Type II secretion system protein L</fullName>
        <shortName evidence="10">T2SS protein L</shortName>
    </recommendedName>
</protein>
<evidence type="ECO:0000313" key="15">
    <source>
        <dbReference type="Proteomes" id="UP000275199"/>
    </source>
</evidence>
<comment type="function">
    <text evidence="10">Inner membrane component of the type II secretion system required for the energy-dependent secretion of extracellular factors such as proteases and toxins from the periplasm.</text>
</comment>
<comment type="subcellular location">
    <subcellularLocation>
        <location evidence="1">Cell inner membrane</location>
        <topology evidence="1">Single-pass membrane protein</topology>
    </subcellularLocation>
</comment>
<keyword evidence="4" id="KW-1003">Cell membrane</keyword>